<proteinExistence type="inferred from homology"/>
<keyword evidence="3" id="KW-0862">Zinc</keyword>
<evidence type="ECO:0000256" key="1">
    <source>
        <dbReference type="ARBA" id="ARBA00022723"/>
    </source>
</evidence>
<evidence type="ECO:0000256" key="7">
    <source>
        <dbReference type="SAM" id="MobiDB-lite"/>
    </source>
</evidence>
<evidence type="ECO:0000256" key="5">
    <source>
        <dbReference type="PROSITE-ProRule" id="PRU00309"/>
    </source>
</evidence>
<dbReference type="GO" id="GO:0003700">
    <property type="term" value="F:DNA-binding transcription factor activity"/>
    <property type="evidence" value="ECO:0007669"/>
    <property type="project" value="UniProtKB-UniRule"/>
</dbReference>
<feature type="region of interest" description="Disordered" evidence="7">
    <location>
        <begin position="127"/>
        <end position="195"/>
    </location>
</feature>
<evidence type="ECO:0000256" key="6">
    <source>
        <dbReference type="RuleBase" id="RU369073"/>
    </source>
</evidence>
<feature type="domain" description="THAP-type" evidence="8">
    <location>
        <begin position="1"/>
        <end position="93"/>
    </location>
</feature>
<dbReference type="GO" id="GO:0001935">
    <property type="term" value="P:endothelial cell proliferation"/>
    <property type="evidence" value="ECO:0007669"/>
    <property type="project" value="UniProtKB-UniRule"/>
</dbReference>
<comment type="subcellular location">
    <subcellularLocation>
        <location evidence="6">Nucleus</location>
        <location evidence="6">Nucleoplasm</location>
    </subcellularLocation>
</comment>
<evidence type="ECO:0000256" key="4">
    <source>
        <dbReference type="ARBA" id="ARBA00023125"/>
    </source>
</evidence>
<gene>
    <name evidence="9" type="ORF">UPYG_G00116480</name>
</gene>
<dbReference type="InterPro" id="IPR026516">
    <property type="entry name" value="THAP1/10"/>
</dbReference>
<dbReference type="GO" id="GO:0005654">
    <property type="term" value="C:nucleoplasm"/>
    <property type="evidence" value="ECO:0007669"/>
    <property type="project" value="UniProtKB-SubCell"/>
</dbReference>
<evidence type="ECO:0000313" key="9">
    <source>
        <dbReference type="EMBL" id="KAL0993992.1"/>
    </source>
</evidence>
<keyword evidence="6" id="KW-0175">Coiled coil</keyword>
<evidence type="ECO:0000256" key="3">
    <source>
        <dbReference type="ARBA" id="ARBA00022833"/>
    </source>
</evidence>
<accession>A0ABD0X7Z4</accession>
<dbReference type="PROSITE" id="PS50950">
    <property type="entry name" value="ZF_THAP"/>
    <property type="match status" value="1"/>
</dbReference>
<dbReference type="InterPro" id="IPR006612">
    <property type="entry name" value="THAP_Znf"/>
</dbReference>
<keyword evidence="6" id="KW-0539">Nucleus</keyword>
<name>A0ABD0X7Z4_UMBPY</name>
<comment type="caution">
    <text evidence="9">The sequence shown here is derived from an EMBL/GenBank/DDBJ whole genome shotgun (WGS) entry which is preliminary data.</text>
</comment>
<organism evidence="9 10">
    <name type="scientific">Umbra pygmaea</name>
    <name type="common">Eastern mudminnow</name>
    <dbReference type="NCBI Taxonomy" id="75934"/>
    <lineage>
        <taxon>Eukaryota</taxon>
        <taxon>Metazoa</taxon>
        <taxon>Chordata</taxon>
        <taxon>Craniata</taxon>
        <taxon>Vertebrata</taxon>
        <taxon>Euteleostomi</taxon>
        <taxon>Actinopterygii</taxon>
        <taxon>Neopterygii</taxon>
        <taxon>Teleostei</taxon>
        <taxon>Protacanthopterygii</taxon>
        <taxon>Esociformes</taxon>
        <taxon>Umbridae</taxon>
        <taxon>Umbra</taxon>
    </lineage>
</organism>
<dbReference type="SUPFAM" id="SSF57716">
    <property type="entry name" value="Glucocorticoid receptor-like (DNA-binding domain)"/>
    <property type="match status" value="1"/>
</dbReference>
<dbReference type="EMBL" id="JAGEUA010000003">
    <property type="protein sequence ID" value="KAL0993992.1"/>
    <property type="molecule type" value="Genomic_DNA"/>
</dbReference>
<feature type="compositionally biased region" description="Basic and acidic residues" evidence="7">
    <location>
        <begin position="139"/>
        <end position="195"/>
    </location>
</feature>
<comment type="function">
    <text evidence="6">DNA-binding transcription regulator that regulates endothelial cell proliferation and G1/S cell-cycle progression. Specifically binds the 5'-[AT]NTNN[GT]GGCA[AGT]-3' core DNA sequence and acts by modulating expression of pRB-E2F cell-cycle target genes.</text>
</comment>
<evidence type="ECO:0000259" key="8">
    <source>
        <dbReference type="PROSITE" id="PS50950"/>
    </source>
</evidence>
<comment type="similarity">
    <text evidence="6">Belongs to the THAP1 family.</text>
</comment>
<keyword evidence="4 5" id="KW-0238">DNA-binding</keyword>
<keyword evidence="1" id="KW-0479">Metal-binding</keyword>
<keyword evidence="6" id="KW-0131">Cell cycle</keyword>
<reference evidence="9 10" key="1">
    <citation type="submission" date="2024-06" db="EMBL/GenBank/DDBJ databases">
        <authorList>
            <person name="Pan Q."/>
            <person name="Wen M."/>
            <person name="Jouanno E."/>
            <person name="Zahm M."/>
            <person name="Klopp C."/>
            <person name="Cabau C."/>
            <person name="Louis A."/>
            <person name="Berthelot C."/>
            <person name="Parey E."/>
            <person name="Roest Crollius H."/>
            <person name="Montfort J."/>
            <person name="Robinson-Rechavi M."/>
            <person name="Bouchez O."/>
            <person name="Lampietro C."/>
            <person name="Lopez Roques C."/>
            <person name="Donnadieu C."/>
            <person name="Postlethwait J."/>
            <person name="Bobe J."/>
            <person name="Verreycken H."/>
            <person name="Guiguen Y."/>
        </authorList>
    </citation>
    <scope>NUCLEOTIDE SEQUENCE [LARGE SCALE GENOMIC DNA]</scope>
    <source>
        <strain evidence="9">Up_M1</strain>
        <tissue evidence="9">Testis</tissue>
    </source>
</reference>
<dbReference type="GO" id="GO:0043565">
    <property type="term" value="F:sequence-specific DNA binding"/>
    <property type="evidence" value="ECO:0007669"/>
    <property type="project" value="UniProtKB-UniRule"/>
</dbReference>
<keyword evidence="6" id="KW-0804">Transcription</keyword>
<keyword evidence="6" id="KW-0805">Transcription regulation</keyword>
<dbReference type="AlphaFoldDB" id="A0ABD0X7Z4"/>
<keyword evidence="2 5" id="KW-0863">Zinc-finger</keyword>
<dbReference type="Proteomes" id="UP001557470">
    <property type="component" value="Unassembled WGS sequence"/>
</dbReference>
<dbReference type="SMART" id="SM00692">
    <property type="entry name" value="DM3"/>
    <property type="match status" value="1"/>
</dbReference>
<dbReference type="Pfam" id="PF05485">
    <property type="entry name" value="THAP"/>
    <property type="match status" value="1"/>
</dbReference>
<dbReference type="PANTHER" id="PTHR46600:SF11">
    <property type="entry name" value="THAP DOMAIN-CONTAINING PROTEIN 10"/>
    <property type="match status" value="1"/>
</dbReference>
<dbReference type="SMART" id="SM00980">
    <property type="entry name" value="THAP"/>
    <property type="match status" value="1"/>
</dbReference>
<dbReference type="PANTHER" id="PTHR46600">
    <property type="entry name" value="THAP DOMAIN-CONTAINING"/>
    <property type="match status" value="1"/>
</dbReference>
<dbReference type="Gene3D" id="6.20.210.20">
    <property type="entry name" value="THAP domain"/>
    <property type="match status" value="1"/>
</dbReference>
<sequence>MPVCAVITSSKLFVQWLNVQHGGVPPSEKGVRMFGFPADSERRRRWLIEVSRLNWITGDANNKKLCEAHFEADQFERSKEKTRLKADAIPSIFSHCSKVKKRRALTPRDNCAPVNLAQINTEHNYTAKAHTVTSQIKSARAEESERKESEDEERKTNPTKEREEIDISSKEREEKEDNLSNVYEQREEIPARISR</sequence>
<dbReference type="InterPro" id="IPR038441">
    <property type="entry name" value="THAP_Znf_sf"/>
</dbReference>
<dbReference type="GO" id="GO:0008270">
    <property type="term" value="F:zinc ion binding"/>
    <property type="evidence" value="ECO:0007669"/>
    <property type="project" value="UniProtKB-KW"/>
</dbReference>
<keyword evidence="10" id="KW-1185">Reference proteome</keyword>
<evidence type="ECO:0000313" key="10">
    <source>
        <dbReference type="Proteomes" id="UP001557470"/>
    </source>
</evidence>
<evidence type="ECO:0000256" key="2">
    <source>
        <dbReference type="ARBA" id="ARBA00022771"/>
    </source>
</evidence>
<protein>
    <recommendedName>
        <fullName evidence="6">THAP domain-containing protein 1</fullName>
    </recommendedName>
</protein>